<feature type="domain" description="SHSP" evidence="6">
    <location>
        <begin position="23"/>
        <end position="130"/>
    </location>
</feature>
<evidence type="ECO:0000259" key="6">
    <source>
        <dbReference type="PROSITE" id="PS01031"/>
    </source>
</evidence>
<proteinExistence type="inferred from homology"/>
<dbReference type="GO" id="GO:0046872">
    <property type="term" value="F:metal ion binding"/>
    <property type="evidence" value="ECO:0007669"/>
    <property type="project" value="UniProtKB-KW"/>
</dbReference>
<keyword evidence="3" id="KW-0862">Zinc</keyword>
<evidence type="ECO:0000256" key="5">
    <source>
        <dbReference type="RuleBase" id="RU003616"/>
    </source>
</evidence>
<evidence type="ECO:0000256" key="1">
    <source>
        <dbReference type="ARBA" id="ARBA00023016"/>
    </source>
</evidence>
<dbReference type="GO" id="GO:0005634">
    <property type="term" value="C:nucleus"/>
    <property type="evidence" value="ECO:0007669"/>
    <property type="project" value="TreeGrafter"/>
</dbReference>
<dbReference type="PIRSF" id="PIRSF036514">
    <property type="entry name" value="Sm_HSP_B1"/>
    <property type="match status" value="1"/>
</dbReference>
<evidence type="ECO:0000256" key="3">
    <source>
        <dbReference type="PIRSR" id="PIRSR036514-1"/>
    </source>
</evidence>
<dbReference type="PANTHER" id="PTHR45640:SF13">
    <property type="entry name" value="HEAT SHOCK PROTEIN 22-RELATED"/>
    <property type="match status" value="1"/>
</dbReference>
<feature type="binding site" evidence="3">
    <location>
        <position position="72"/>
    </location>
    <ligand>
        <name>Zn(2+)</name>
        <dbReference type="ChEBI" id="CHEBI:29105"/>
        <label>1</label>
    </ligand>
</feature>
<dbReference type="PANTHER" id="PTHR45640">
    <property type="entry name" value="HEAT SHOCK PROTEIN HSP-12.2-RELATED"/>
    <property type="match status" value="1"/>
</dbReference>
<reference evidence="7" key="1">
    <citation type="journal article" date="2020" name="J Insects Food Feed">
        <title>The yellow mealworm (Tenebrio molitor) genome: a resource for the emerging insects as food and feed industry.</title>
        <authorList>
            <person name="Eriksson T."/>
            <person name="Andere A."/>
            <person name="Kelstrup H."/>
            <person name="Emery V."/>
            <person name="Picard C."/>
        </authorList>
    </citation>
    <scope>NUCLEOTIDE SEQUENCE</scope>
    <source>
        <strain evidence="7">Stoneville</strain>
        <tissue evidence="7">Whole head</tissue>
    </source>
</reference>
<feature type="binding site" evidence="3">
    <location>
        <position position="70"/>
    </location>
    <ligand>
        <name>Zn(2+)</name>
        <dbReference type="ChEBI" id="CHEBI:29105"/>
        <label>1</label>
    </ligand>
</feature>
<keyword evidence="8" id="KW-1185">Reference proteome</keyword>
<keyword evidence="3" id="KW-0479">Metal-binding</keyword>
<dbReference type="AlphaFoldDB" id="A0A8J6HTB0"/>
<keyword evidence="1" id="KW-0346">Stress response</keyword>
<dbReference type="Pfam" id="PF00011">
    <property type="entry name" value="HSP20"/>
    <property type="match status" value="1"/>
</dbReference>
<dbReference type="GO" id="GO:0042026">
    <property type="term" value="P:protein refolding"/>
    <property type="evidence" value="ECO:0007669"/>
    <property type="project" value="TreeGrafter"/>
</dbReference>
<dbReference type="GO" id="GO:0005737">
    <property type="term" value="C:cytoplasm"/>
    <property type="evidence" value="ECO:0007669"/>
    <property type="project" value="TreeGrafter"/>
</dbReference>
<comment type="similarity">
    <text evidence="2 4 5">Belongs to the small heat shock protein (HSP20) family.</text>
</comment>
<dbReference type="InterPro" id="IPR002068">
    <property type="entry name" value="A-crystallin/Hsp20_dom"/>
</dbReference>
<reference evidence="7" key="2">
    <citation type="submission" date="2021-08" db="EMBL/GenBank/DDBJ databases">
        <authorList>
            <person name="Eriksson T."/>
        </authorList>
    </citation>
    <scope>NUCLEOTIDE SEQUENCE</scope>
    <source>
        <strain evidence="7">Stoneville</strain>
        <tissue evidence="7">Whole head</tissue>
    </source>
</reference>
<gene>
    <name evidence="7" type="ORF">GEV33_001344</name>
</gene>
<dbReference type="GO" id="GO:0009408">
    <property type="term" value="P:response to heat"/>
    <property type="evidence" value="ECO:0007669"/>
    <property type="project" value="UniProtKB-ARBA"/>
</dbReference>
<sequence>MFYHPIISQEMRSLMRYWRPWRQLIANHDVESSMRFGKEKFQASMDLQHFKPEDITVQVSDNVVTVEGKHEEQQDKYGCVSRHFVRKFVLPEGHDLNKLESTLSPDGILSITAPRIVQEEQGRTIPITRIEKPHAEDEAGKK</sequence>
<dbReference type="SUPFAM" id="SSF49764">
    <property type="entry name" value="HSP20-like chaperones"/>
    <property type="match status" value="1"/>
</dbReference>
<dbReference type="InterPro" id="IPR008978">
    <property type="entry name" value="HSP20-like_chaperone"/>
</dbReference>
<dbReference type="EMBL" id="JABDTM020007810">
    <property type="protein sequence ID" value="KAH0821446.1"/>
    <property type="molecule type" value="Genomic_DNA"/>
</dbReference>
<accession>A0A8J6HTB0</accession>
<organism evidence="7 8">
    <name type="scientific">Tenebrio molitor</name>
    <name type="common">Yellow mealworm beetle</name>
    <dbReference type="NCBI Taxonomy" id="7067"/>
    <lineage>
        <taxon>Eukaryota</taxon>
        <taxon>Metazoa</taxon>
        <taxon>Ecdysozoa</taxon>
        <taxon>Arthropoda</taxon>
        <taxon>Hexapoda</taxon>
        <taxon>Insecta</taxon>
        <taxon>Pterygota</taxon>
        <taxon>Neoptera</taxon>
        <taxon>Endopterygota</taxon>
        <taxon>Coleoptera</taxon>
        <taxon>Polyphaga</taxon>
        <taxon>Cucujiformia</taxon>
        <taxon>Tenebrionidae</taxon>
        <taxon>Tenebrio</taxon>
    </lineage>
</organism>
<name>A0A8J6HTB0_TENMO</name>
<dbReference type="CDD" id="cd06526">
    <property type="entry name" value="metazoan_ACD"/>
    <property type="match status" value="1"/>
</dbReference>
<comment type="caution">
    <text evidence="7">The sequence shown here is derived from an EMBL/GenBank/DDBJ whole genome shotgun (WGS) entry which is preliminary data.</text>
</comment>
<dbReference type="InterPro" id="IPR001436">
    <property type="entry name" value="Alpha-crystallin/sHSP_animal"/>
</dbReference>
<dbReference type="PRINTS" id="PR00299">
    <property type="entry name" value="ACRYSTALLIN"/>
</dbReference>
<dbReference type="Gene3D" id="2.60.40.790">
    <property type="match status" value="1"/>
</dbReference>
<protein>
    <recommendedName>
        <fullName evidence="6">SHSP domain-containing protein</fullName>
    </recommendedName>
</protein>
<evidence type="ECO:0000313" key="7">
    <source>
        <dbReference type="EMBL" id="KAH0821446.1"/>
    </source>
</evidence>
<dbReference type="PROSITE" id="PS01031">
    <property type="entry name" value="SHSP"/>
    <property type="match status" value="1"/>
</dbReference>
<evidence type="ECO:0000256" key="4">
    <source>
        <dbReference type="PROSITE-ProRule" id="PRU00285"/>
    </source>
</evidence>
<evidence type="ECO:0000313" key="8">
    <source>
        <dbReference type="Proteomes" id="UP000719412"/>
    </source>
</evidence>
<dbReference type="InterPro" id="IPR055269">
    <property type="entry name" value="Alpha-crystallin/HSP_16"/>
</dbReference>
<dbReference type="GO" id="GO:0051082">
    <property type="term" value="F:unfolded protein binding"/>
    <property type="evidence" value="ECO:0007669"/>
    <property type="project" value="TreeGrafter"/>
</dbReference>
<evidence type="ECO:0000256" key="2">
    <source>
        <dbReference type="PIRNR" id="PIRNR036514"/>
    </source>
</evidence>
<dbReference type="Proteomes" id="UP000719412">
    <property type="component" value="Unassembled WGS sequence"/>
</dbReference>